<keyword evidence="3" id="KW-1185">Reference proteome</keyword>
<name>A0AAN6ND49_9PEZI</name>
<reference evidence="3" key="1">
    <citation type="journal article" date="2023" name="Mol. Phylogenet. Evol.">
        <title>Genome-scale phylogeny and comparative genomics of the fungal order Sordariales.</title>
        <authorList>
            <person name="Hensen N."/>
            <person name="Bonometti L."/>
            <person name="Westerberg I."/>
            <person name="Brannstrom I.O."/>
            <person name="Guillou S."/>
            <person name="Cros-Aarteil S."/>
            <person name="Calhoun S."/>
            <person name="Haridas S."/>
            <person name="Kuo A."/>
            <person name="Mondo S."/>
            <person name="Pangilinan J."/>
            <person name="Riley R."/>
            <person name="LaButti K."/>
            <person name="Andreopoulos B."/>
            <person name="Lipzen A."/>
            <person name="Chen C."/>
            <person name="Yan M."/>
            <person name="Daum C."/>
            <person name="Ng V."/>
            <person name="Clum A."/>
            <person name="Steindorff A."/>
            <person name="Ohm R.A."/>
            <person name="Martin F."/>
            <person name="Silar P."/>
            <person name="Natvig D.O."/>
            <person name="Lalanne C."/>
            <person name="Gautier V."/>
            <person name="Ament-Velasquez S.L."/>
            <person name="Kruys A."/>
            <person name="Hutchinson M.I."/>
            <person name="Powell A.J."/>
            <person name="Barry K."/>
            <person name="Miller A.N."/>
            <person name="Grigoriev I.V."/>
            <person name="Debuchy R."/>
            <person name="Gladieux P."/>
            <person name="Hiltunen Thoren M."/>
            <person name="Johannesson H."/>
        </authorList>
    </citation>
    <scope>NUCLEOTIDE SEQUENCE [LARGE SCALE GENOMIC DNA]</scope>
    <source>
        <strain evidence="3">CBS 340.73</strain>
    </source>
</reference>
<feature type="compositionally biased region" description="Polar residues" evidence="1">
    <location>
        <begin position="23"/>
        <end position="40"/>
    </location>
</feature>
<feature type="region of interest" description="Disordered" evidence="1">
    <location>
        <begin position="1"/>
        <end position="204"/>
    </location>
</feature>
<feature type="compositionally biased region" description="Basic and acidic residues" evidence="1">
    <location>
        <begin position="263"/>
        <end position="307"/>
    </location>
</feature>
<evidence type="ECO:0000256" key="1">
    <source>
        <dbReference type="SAM" id="MobiDB-lite"/>
    </source>
</evidence>
<feature type="region of interest" description="Disordered" evidence="1">
    <location>
        <begin position="216"/>
        <end position="307"/>
    </location>
</feature>
<sequence>MAYVSLDNAVFWTPPPAAGPKPASQNLQKPSVQHSAASSESRNDDSSDHEDDVQSGDASDPGSPSTAFKVADGDFEEPFLAEMAEPSQQMPSCIQPLSPTLETTAASVPLSPRPPQPPAELSSPSLGPLQTDQSATDLVEDPTCEGSHASKGSDTRSDITVREARGAAPGRDPFGLHCNEPRQSPSPSSRCEGDACQERSPCNWCTRHPRLSAALKRFRKNRPNRRETSGETESLKAGAEPYYKEPVLDSIRPSHGLLYASSDDQRETEHGPDGGQSPEHHHSHESDETSDPEPRHSRGLDDKRRAE</sequence>
<protein>
    <submittedName>
        <fullName evidence="2">Uncharacterized protein</fullName>
    </submittedName>
</protein>
<comment type="caution">
    <text evidence="2">The sequence shown here is derived from an EMBL/GenBank/DDBJ whole genome shotgun (WGS) entry which is preliminary data.</text>
</comment>
<gene>
    <name evidence="2" type="ORF">QBC46DRAFT_425633</name>
</gene>
<dbReference type="Proteomes" id="UP001303473">
    <property type="component" value="Unassembled WGS sequence"/>
</dbReference>
<proteinExistence type="predicted"/>
<evidence type="ECO:0000313" key="3">
    <source>
        <dbReference type="Proteomes" id="UP001303473"/>
    </source>
</evidence>
<accession>A0AAN6ND49</accession>
<organism evidence="2 3">
    <name type="scientific">Diplogelasinospora grovesii</name>
    <dbReference type="NCBI Taxonomy" id="303347"/>
    <lineage>
        <taxon>Eukaryota</taxon>
        <taxon>Fungi</taxon>
        <taxon>Dikarya</taxon>
        <taxon>Ascomycota</taxon>
        <taxon>Pezizomycotina</taxon>
        <taxon>Sordariomycetes</taxon>
        <taxon>Sordariomycetidae</taxon>
        <taxon>Sordariales</taxon>
        <taxon>Diplogelasinosporaceae</taxon>
        <taxon>Diplogelasinospora</taxon>
    </lineage>
</organism>
<feature type="compositionally biased region" description="Basic and acidic residues" evidence="1">
    <location>
        <begin position="151"/>
        <end position="165"/>
    </location>
</feature>
<feature type="compositionally biased region" description="Polar residues" evidence="1">
    <location>
        <begin position="86"/>
        <end position="106"/>
    </location>
</feature>
<dbReference type="AlphaFoldDB" id="A0AAN6ND49"/>
<evidence type="ECO:0000313" key="2">
    <source>
        <dbReference type="EMBL" id="KAK3942583.1"/>
    </source>
</evidence>
<dbReference type="EMBL" id="MU853772">
    <property type="protein sequence ID" value="KAK3942583.1"/>
    <property type="molecule type" value="Genomic_DNA"/>
</dbReference>